<dbReference type="EMBL" id="LSNE01000007">
    <property type="protein sequence ID" value="KXI28191.1"/>
    <property type="molecule type" value="Genomic_DNA"/>
</dbReference>
<evidence type="ECO:0000313" key="9">
    <source>
        <dbReference type="Proteomes" id="UP000070299"/>
    </source>
</evidence>
<dbReference type="InterPro" id="IPR001261">
    <property type="entry name" value="ArgE/DapE_CS"/>
</dbReference>
<evidence type="ECO:0000256" key="2">
    <source>
        <dbReference type="ARBA" id="ARBA00022670"/>
    </source>
</evidence>
<keyword evidence="5" id="KW-0862">Zinc</keyword>
<dbReference type="Pfam" id="PF01546">
    <property type="entry name" value="Peptidase_M20"/>
    <property type="match status" value="1"/>
</dbReference>
<evidence type="ECO:0000259" key="7">
    <source>
        <dbReference type="Pfam" id="PF07687"/>
    </source>
</evidence>
<dbReference type="InterPro" id="IPR036264">
    <property type="entry name" value="Bact_exopeptidase_dim_dom"/>
</dbReference>
<dbReference type="AlphaFoldDB" id="A0A135ZYY4"/>
<feature type="domain" description="Peptidase M20 dimerisation" evidence="7">
    <location>
        <begin position="217"/>
        <end position="366"/>
    </location>
</feature>
<evidence type="ECO:0000256" key="5">
    <source>
        <dbReference type="ARBA" id="ARBA00022833"/>
    </source>
</evidence>
<dbReference type="NCBIfam" id="NF006596">
    <property type="entry name" value="PRK09133.1"/>
    <property type="match status" value="1"/>
</dbReference>
<feature type="chain" id="PRO_5007469198" description="Peptidase M20 dimerisation domain-containing protein" evidence="6">
    <location>
        <begin position="24"/>
        <end position="465"/>
    </location>
</feature>
<dbReference type="RefSeq" id="WP_068378249.1">
    <property type="nucleotide sequence ID" value="NZ_LSNE01000007.1"/>
</dbReference>
<evidence type="ECO:0000256" key="1">
    <source>
        <dbReference type="ARBA" id="ARBA00006247"/>
    </source>
</evidence>
<dbReference type="GO" id="GO:0006508">
    <property type="term" value="P:proteolysis"/>
    <property type="evidence" value="ECO:0007669"/>
    <property type="project" value="UniProtKB-KW"/>
</dbReference>
<dbReference type="InterPro" id="IPR002933">
    <property type="entry name" value="Peptidase_M20"/>
</dbReference>
<reference evidence="9" key="1">
    <citation type="submission" date="2016-02" db="EMBL/GenBank/DDBJ databases">
        <authorList>
            <person name="Schultz-Johansen M."/>
            <person name="Glaring M.A."/>
            <person name="Bech P.K."/>
            <person name="Stougaard P."/>
        </authorList>
    </citation>
    <scope>NUCLEOTIDE SEQUENCE [LARGE SCALE GENOMIC DNA]</scope>
    <source>
        <strain evidence="9">S66</strain>
    </source>
</reference>
<keyword evidence="2" id="KW-0645">Protease</keyword>
<dbReference type="Pfam" id="PF07687">
    <property type="entry name" value="M20_dimer"/>
    <property type="match status" value="1"/>
</dbReference>
<keyword evidence="4" id="KW-0378">Hydrolase</keyword>
<evidence type="ECO:0000313" key="8">
    <source>
        <dbReference type="EMBL" id="KXI28191.1"/>
    </source>
</evidence>
<dbReference type="STRING" id="1799789.AX660_17590"/>
<dbReference type="PANTHER" id="PTHR45962:SF1">
    <property type="entry name" value="N-FATTY-ACYL-AMINO ACID SYNTHASE_HYDROLASE PM20D1"/>
    <property type="match status" value="1"/>
</dbReference>
<dbReference type="Gene3D" id="1.10.150.900">
    <property type="match status" value="1"/>
</dbReference>
<dbReference type="PROSITE" id="PS00758">
    <property type="entry name" value="ARGE_DAPE_CPG2_1"/>
    <property type="match status" value="1"/>
</dbReference>
<keyword evidence="6" id="KW-0732">Signal</keyword>
<dbReference type="Gene3D" id="3.40.630.10">
    <property type="entry name" value="Zn peptidases"/>
    <property type="match status" value="1"/>
</dbReference>
<dbReference type="GO" id="GO:0008233">
    <property type="term" value="F:peptidase activity"/>
    <property type="evidence" value="ECO:0007669"/>
    <property type="project" value="UniProtKB-KW"/>
</dbReference>
<dbReference type="SUPFAM" id="SSF53187">
    <property type="entry name" value="Zn-dependent exopeptidases"/>
    <property type="match status" value="1"/>
</dbReference>
<evidence type="ECO:0000256" key="3">
    <source>
        <dbReference type="ARBA" id="ARBA00022723"/>
    </source>
</evidence>
<keyword evidence="9" id="KW-1185">Reference proteome</keyword>
<dbReference type="InterPro" id="IPR047177">
    <property type="entry name" value="Pept_M20A"/>
</dbReference>
<dbReference type="SUPFAM" id="SSF55031">
    <property type="entry name" value="Bacterial exopeptidase dimerisation domain"/>
    <property type="match status" value="1"/>
</dbReference>
<accession>A0A135ZYY4</accession>
<proteinExistence type="inferred from homology"/>
<dbReference type="OrthoDB" id="3665926at2"/>
<dbReference type="InterPro" id="IPR011650">
    <property type="entry name" value="Peptidase_M20_dimer"/>
</dbReference>
<comment type="similarity">
    <text evidence="1">Belongs to the peptidase M20A family.</text>
</comment>
<keyword evidence="3" id="KW-0479">Metal-binding</keyword>
<organism evidence="8 9">
    <name type="scientific">Paraglaciecola hydrolytica</name>
    <dbReference type="NCBI Taxonomy" id="1799789"/>
    <lineage>
        <taxon>Bacteria</taxon>
        <taxon>Pseudomonadati</taxon>
        <taxon>Pseudomonadota</taxon>
        <taxon>Gammaproteobacteria</taxon>
        <taxon>Alteromonadales</taxon>
        <taxon>Alteromonadaceae</taxon>
        <taxon>Paraglaciecola</taxon>
    </lineage>
</organism>
<evidence type="ECO:0000256" key="6">
    <source>
        <dbReference type="SAM" id="SignalP"/>
    </source>
</evidence>
<gene>
    <name evidence="8" type="ORF">AX660_17590</name>
</gene>
<protein>
    <recommendedName>
        <fullName evidence="7">Peptidase M20 dimerisation domain-containing protein</fullName>
    </recommendedName>
</protein>
<dbReference type="GO" id="GO:0046872">
    <property type="term" value="F:metal ion binding"/>
    <property type="evidence" value="ECO:0007669"/>
    <property type="project" value="UniProtKB-KW"/>
</dbReference>
<dbReference type="Gene3D" id="3.30.70.360">
    <property type="match status" value="1"/>
</dbReference>
<dbReference type="Proteomes" id="UP000070299">
    <property type="component" value="Unassembled WGS sequence"/>
</dbReference>
<evidence type="ECO:0000256" key="4">
    <source>
        <dbReference type="ARBA" id="ARBA00022801"/>
    </source>
</evidence>
<dbReference type="PANTHER" id="PTHR45962">
    <property type="entry name" value="N-FATTY-ACYL-AMINO ACID SYNTHASE/HYDROLASE PM20D1"/>
    <property type="match status" value="1"/>
</dbReference>
<sequence>MRHHLLKLIAVALLLPCGLLAQASDKAPYQDKALELLRKSVAMRTSVGFNKVPELAQLLADEFKQGGFATEDIHLIPIEDTAALVVRYRGDGRSAKKPILLSAHMDVVDARPEDWQRDPFTLIEENGYYFGRGTADDKFPLSVLAATLMRFKAEGYVPSRDIILALSGDEETLMKSTRALATTYRHLIDAEFALVADGGGGQLDEQGKPISFMVDSAEKTYASFQMKATNPGGHSSVPRDDNAIKDLMLALNNIFNYQFPVAYSDITRSYFEQIAPMIGGELGQAMLTFAKDPKDKKALKTLRSHPEYVGSTGTTCVPTMLTGGHADNALPQSATAMINCRIFPGVTVAQTLEVLRQVAANDNLEWTVYDSTLDSDASPLRPDVFSAIGRAIHDHYPALPIIPHMASGASDGSHFRAVGIPSYTFTGIFMKASDDYAHGLNERVPVTALPFSLKMWNSVLKDLTK</sequence>
<feature type="signal peptide" evidence="6">
    <location>
        <begin position="1"/>
        <end position="23"/>
    </location>
</feature>
<comment type="caution">
    <text evidence="8">The sequence shown here is derived from an EMBL/GenBank/DDBJ whole genome shotgun (WGS) entry which is preliminary data.</text>
</comment>
<name>A0A135ZYY4_9ALTE</name>